<evidence type="ECO:0000313" key="2">
    <source>
        <dbReference type="EMBL" id="PIZ94146.1"/>
    </source>
</evidence>
<feature type="transmembrane region" description="Helical" evidence="1">
    <location>
        <begin position="72"/>
        <end position="95"/>
    </location>
</feature>
<feature type="transmembrane region" description="Helical" evidence="1">
    <location>
        <begin position="7"/>
        <end position="26"/>
    </location>
</feature>
<keyword evidence="1" id="KW-0812">Transmembrane</keyword>
<comment type="caution">
    <text evidence="2">The sequence shown here is derived from an EMBL/GenBank/DDBJ whole genome shotgun (WGS) entry which is preliminary data.</text>
</comment>
<name>A0A2M7V684_9BACT</name>
<feature type="transmembrane region" description="Helical" evidence="1">
    <location>
        <begin position="38"/>
        <end position="60"/>
    </location>
</feature>
<evidence type="ECO:0000256" key="1">
    <source>
        <dbReference type="SAM" id="Phobius"/>
    </source>
</evidence>
<sequence length="97" mass="11264">MKKSTRIPIPFTLAVLTTLFYGLYVITVHDAVRGNAWYFFAIFALLNIIHIYYFLYIFYLRIKKRVGTIVTLLSLPPFPVYLVTLMAIDFVVSLLPL</sequence>
<gene>
    <name evidence="2" type="ORF">COX82_01295</name>
</gene>
<reference evidence="3" key="1">
    <citation type="submission" date="2017-09" db="EMBL/GenBank/DDBJ databases">
        <title>Depth-based differentiation of microbial function through sediment-hosted aquifers and enrichment of novel symbionts in the deep terrestrial subsurface.</title>
        <authorList>
            <person name="Probst A.J."/>
            <person name="Ladd B."/>
            <person name="Jarett J.K."/>
            <person name="Geller-Mcgrath D.E."/>
            <person name="Sieber C.M.K."/>
            <person name="Emerson J.B."/>
            <person name="Anantharaman K."/>
            <person name="Thomas B.C."/>
            <person name="Malmstrom R."/>
            <person name="Stieglmeier M."/>
            <person name="Klingl A."/>
            <person name="Woyke T."/>
            <person name="Ryan C.M."/>
            <person name="Banfield J.F."/>
        </authorList>
    </citation>
    <scope>NUCLEOTIDE SEQUENCE [LARGE SCALE GENOMIC DNA]</scope>
</reference>
<evidence type="ECO:0000313" key="3">
    <source>
        <dbReference type="Proteomes" id="UP000228750"/>
    </source>
</evidence>
<organism evidence="2 3">
    <name type="scientific">Candidatus Magasanikbacteria bacterium CG_4_10_14_0_2_um_filter_41_10</name>
    <dbReference type="NCBI Taxonomy" id="1974638"/>
    <lineage>
        <taxon>Bacteria</taxon>
        <taxon>Candidatus Magasanikiibacteriota</taxon>
    </lineage>
</organism>
<keyword evidence="1" id="KW-1133">Transmembrane helix</keyword>
<dbReference type="AlphaFoldDB" id="A0A2M7V684"/>
<proteinExistence type="predicted"/>
<accession>A0A2M7V684</accession>
<dbReference type="Proteomes" id="UP000228750">
    <property type="component" value="Unassembled WGS sequence"/>
</dbReference>
<protein>
    <submittedName>
        <fullName evidence="2">Uncharacterized protein</fullName>
    </submittedName>
</protein>
<dbReference type="EMBL" id="PFPJ01000022">
    <property type="protein sequence ID" value="PIZ94146.1"/>
    <property type="molecule type" value="Genomic_DNA"/>
</dbReference>
<keyword evidence="1" id="KW-0472">Membrane</keyword>